<dbReference type="Pfam" id="PF00188">
    <property type="entry name" value="CAP"/>
    <property type="match status" value="1"/>
</dbReference>
<dbReference type="Proteomes" id="UP001139887">
    <property type="component" value="Unassembled WGS sequence"/>
</dbReference>
<dbReference type="InterPro" id="IPR035940">
    <property type="entry name" value="CAP_sf"/>
</dbReference>
<evidence type="ECO:0000313" key="4">
    <source>
        <dbReference type="EMBL" id="KAJ2850561.1"/>
    </source>
</evidence>
<feature type="compositionally biased region" description="Low complexity" evidence="1">
    <location>
        <begin position="572"/>
        <end position="582"/>
    </location>
</feature>
<evidence type="ECO:0000259" key="3">
    <source>
        <dbReference type="Pfam" id="PF00188"/>
    </source>
</evidence>
<name>A0A9W8I8F9_9FUNG</name>
<feature type="chain" id="PRO_5040807170" description="SCP domain-containing protein" evidence="2">
    <location>
        <begin position="22"/>
        <end position="645"/>
    </location>
</feature>
<dbReference type="InterPro" id="IPR014044">
    <property type="entry name" value="CAP_dom"/>
</dbReference>
<evidence type="ECO:0000256" key="1">
    <source>
        <dbReference type="SAM" id="MobiDB-lite"/>
    </source>
</evidence>
<dbReference type="SUPFAM" id="SSF55797">
    <property type="entry name" value="PR-1-like"/>
    <property type="match status" value="2"/>
</dbReference>
<comment type="caution">
    <text evidence="4">The sequence shown here is derived from an EMBL/GenBank/DDBJ whole genome shotgun (WGS) entry which is preliminary data.</text>
</comment>
<organism evidence="4 5">
    <name type="scientific">Coemansia brasiliensis</name>
    <dbReference type="NCBI Taxonomy" id="2650707"/>
    <lineage>
        <taxon>Eukaryota</taxon>
        <taxon>Fungi</taxon>
        <taxon>Fungi incertae sedis</taxon>
        <taxon>Zoopagomycota</taxon>
        <taxon>Kickxellomycotina</taxon>
        <taxon>Kickxellomycetes</taxon>
        <taxon>Kickxellales</taxon>
        <taxon>Kickxellaceae</taxon>
        <taxon>Coemansia</taxon>
    </lineage>
</organism>
<dbReference type="OrthoDB" id="5569850at2759"/>
<gene>
    <name evidence="4" type="ORF">IWW36_001811</name>
</gene>
<feature type="compositionally biased region" description="Acidic residues" evidence="1">
    <location>
        <begin position="502"/>
        <end position="544"/>
    </location>
</feature>
<dbReference type="PANTHER" id="PTHR31157">
    <property type="entry name" value="SCP DOMAIN-CONTAINING PROTEIN"/>
    <property type="match status" value="1"/>
</dbReference>
<dbReference type="EMBL" id="JANBUW010000029">
    <property type="protein sequence ID" value="KAJ2850561.1"/>
    <property type="molecule type" value="Genomic_DNA"/>
</dbReference>
<dbReference type="CDD" id="cd05379">
    <property type="entry name" value="CAP_bacterial"/>
    <property type="match status" value="1"/>
</dbReference>
<dbReference type="PANTHER" id="PTHR31157:SF1">
    <property type="entry name" value="SCP DOMAIN-CONTAINING PROTEIN"/>
    <property type="match status" value="1"/>
</dbReference>
<sequence>MIKWLLLSIISVLLFAWFGYPNERSDKAITIHPISRRQQQQTTDIPDYVLVSPENVALAPSSPDGLDSNAINDIMCLVNRFRYDNNLTTLALDASLVRFAQARAELLSNDKIAVENNSIVGTTDPLVFNSSVWSDVKENILISQQNPTFAYWEMLKSDAVKANLAQQSLVYFGVGYYNGYYVQALGVPLQAPADAELFPWCPSNETFWHWVFPNDAPEEHVDDGSQLVDQAFPYEQFADAQQYYNPNYPAAENGLVPEPKYYFTPPEGSVPYLKDLAIENNVAAANSSTPFAATSISGEKGMTIEELNLMVCLINARRYGSCLPPVALHPQLIAAAQAHSYEMNRAHNMSHHGSAGSLGNRVRRRGFSFSAVGENVGYNMHTAYQAHVGFSESPRHLHNMLNPAYTFVGAGRSGQYWTVTFGSYLDQSITPPLDSLPLCPGSSLDISIAFPSGLPDAPKLDTTACGGTEATSISTPPEIETLLDEFDQQNGNAEEPTSAPSDQEETDQDVADQEETDQEETDQNDEDQENENQDDEGSDNENDNDNQNSENGKPSESSHGGGTKSTTISNGESTPSPSDSEPPVYLNIAVVTEVIVVTVYVDGDALAASNDASLSEEPEYSASSLDGSGLDIIIGPEFEHSFQIF</sequence>
<keyword evidence="2" id="KW-0732">Signal</keyword>
<protein>
    <recommendedName>
        <fullName evidence="3">SCP domain-containing protein</fullName>
    </recommendedName>
</protein>
<dbReference type="AlphaFoldDB" id="A0A9W8I8F9"/>
<evidence type="ECO:0000313" key="5">
    <source>
        <dbReference type="Proteomes" id="UP001139887"/>
    </source>
</evidence>
<feature type="signal peptide" evidence="2">
    <location>
        <begin position="1"/>
        <end position="21"/>
    </location>
</feature>
<evidence type="ECO:0000256" key="2">
    <source>
        <dbReference type="SAM" id="SignalP"/>
    </source>
</evidence>
<feature type="domain" description="SCP" evidence="3">
    <location>
        <begin position="313"/>
        <end position="415"/>
    </location>
</feature>
<dbReference type="Gene3D" id="3.40.33.10">
    <property type="entry name" value="CAP"/>
    <property type="match status" value="2"/>
</dbReference>
<proteinExistence type="predicted"/>
<feature type="region of interest" description="Disordered" evidence="1">
    <location>
        <begin position="490"/>
        <end position="582"/>
    </location>
</feature>
<reference evidence="4" key="1">
    <citation type="submission" date="2022-07" db="EMBL/GenBank/DDBJ databases">
        <title>Phylogenomic reconstructions and comparative analyses of Kickxellomycotina fungi.</title>
        <authorList>
            <person name="Reynolds N.K."/>
            <person name="Stajich J.E."/>
            <person name="Barry K."/>
            <person name="Grigoriev I.V."/>
            <person name="Crous P."/>
            <person name="Smith M.E."/>
        </authorList>
    </citation>
    <scope>NUCLEOTIDE SEQUENCE</scope>
    <source>
        <strain evidence="4">NRRL 1566</strain>
    </source>
</reference>
<feature type="compositionally biased region" description="Polar residues" evidence="1">
    <location>
        <begin position="552"/>
        <end position="571"/>
    </location>
</feature>
<accession>A0A9W8I8F9</accession>
<keyword evidence="5" id="KW-1185">Reference proteome</keyword>